<proteinExistence type="predicted"/>
<accession>U2P5Y0</accession>
<evidence type="ECO:0000313" key="2">
    <source>
        <dbReference type="Proteomes" id="UP000016648"/>
    </source>
</evidence>
<name>U2P5Y0_9BACT</name>
<dbReference type="EMBL" id="AWEY01000018">
    <property type="protein sequence ID" value="ERK39541.1"/>
    <property type="molecule type" value="Genomic_DNA"/>
</dbReference>
<dbReference type="Proteomes" id="UP000016648">
    <property type="component" value="Unassembled WGS sequence"/>
</dbReference>
<dbReference type="PATRIC" id="fig|1115809.3.peg.1099"/>
<dbReference type="AlphaFoldDB" id="U2P5Y0"/>
<gene>
    <name evidence="1" type="ORF">HMPREF9135_2005</name>
</gene>
<organism evidence="1 2">
    <name type="scientific">Segatella baroniae F0067</name>
    <dbReference type="NCBI Taxonomy" id="1115809"/>
    <lineage>
        <taxon>Bacteria</taxon>
        <taxon>Pseudomonadati</taxon>
        <taxon>Bacteroidota</taxon>
        <taxon>Bacteroidia</taxon>
        <taxon>Bacteroidales</taxon>
        <taxon>Prevotellaceae</taxon>
        <taxon>Segatella</taxon>
    </lineage>
</organism>
<comment type="caution">
    <text evidence="1">The sequence shown here is derived from an EMBL/GenBank/DDBJ whole genome shotgun (WGS) entry which is preliminary data.</text>
</comment>
<keyword evidence="2" id="KW-1185">Reference proteome</keyword>
<sequence>MKTSGCILFAESKNMQPFVYKQVNSYRKFAENKIKPYICNHACKINT</sequence>
<reference evidence="1 2" key="1">
    <citation type="submission" date="2013-08" db="EMBL/GenBank/DDBJ databases">
        <authorList>
            <person name="Durkin A.S."/>
            <person name="Haft D.R."/>
            <person name="McCorrison J."/>
            <person name="Torralba M."/>
            <person name="Gillis M."/>
            <person name="Haft D.H."/>
            <person name="Methe B."/>
            <person name="Sutton G."/>
            <person name="Nelson K.E."/>
        </authorList>
    </citation>
    <scope>NUCLEOTIDE SEQUENCE [LARGE SCALE GENOMIC DNA]</scope>
    <source>
        <strain evidence="1 2">F0067</strain>
    </source>
</reference>
<evidence type="ECO:0000313" key="1">
    <source>
        <dbReference type="EMBL" id="ERK39541.1"/>
    </source>
</evidence>
<protein>
    <submittedName>
        <fullName evidence="1">Uncharacterized protein</fullName>
    </submittedName>
</protein>